<organism evidence="2 3">
    <name type="scientific">Dactylonectria estremocensis</name>
    <dbReference type="NCBI Taxonomy" id="1079267"/>
    <lineage>
        <taxon>Eukaryota</taxon>
        <taxon>Fungi</taxon>
        <taxon>Dikarya</taxon>
        <taxon>Ascomycota</taxon>
        <taxon>Pezizomycotina</taxon>
        <taxon>Sordariomycetes</taxon>
        <taxon>Hypocreomycetidae</taxon>
        <taxon>Hypocreales</taxon>
        <taxon>Nectriaceae</taxon>
        <taxon>Dactylonectria</taxon>
    </lineage>
</organism>
<dbReference type="OrthoDB" id="265044at2759"/>
<evidence type="ECO:0000313" key="2">
    <source>
        <dbReference type="EMBL" id="KAH7115485.1"/>
    </source>
</evidence>
<gene>
    <name evidence="2" type="ORF">B0J13DRAFT_572197</name>
</gene>
<accession>A0A9P9D867</accession>
<evidence type="ECO:0000256" key="1">
    <source>
        <dbReference type="ARBA" id="ARBA00022741"/>
    </source>
</evidence>
<dbReference type="Gene3D" id="3.40.50.300">
    <property type="entry name" value="P-loop containing nucleotide triphosphate hydrolases"/>
    <property type="match status" value="1"/>
</dbReference>
<dbReference type="Pfam" id="PF00071">
    <property type="entry name" value="Ras"/>
    <property type="match status" value="1"/>
</dbReference>
<proteinExistence type="predicted"/>
<comment type="caution">
    <text evidence="2">The sequence shown here is derived from an EMBL/GenBank/DDBJ whole genome shotgun (WGS) entry which is preliminary data.</text>
</comment>
<sequence>MSNAIMAQQHKAAIQEYVSQNQDITIQVPILGHGWSSCRSILYRLVWKQDYRDDPTYNYEERMTVQVEGHDVTLKLWVYDFYDFAFLAQLLPRRNVILLAYDITDRITFDHTKKVYAEIFGTAKQDKPTWVCAGKFERPPEDWAVSTQEGEQFSTAIGAKFMRFSGQTGYGLDDAFARQIATDGLLDLAGVNYRGPSKPLHANSALKVRYLHLRALWEKVKNLFRRPSP</sequence>
<reference evidence="2" key="1">
    <citation type="journal article" date="2021" name="Nat. Commun.">
        <title>Genetic determinants of endophytism in the Arabidopsis root mycobiome.</title>
        <authorList>
            <person name="Mesny F."/>
            <person name="Miyauchi S."/>
            <person name="Thiergart T."/>
            <person name="Pickel B."/>
            <person name="Atanasova L."/>
            <person name="Karlsson M."/>
            <person name="Huettel B."/>
            <person name="Barry K.W."/>
            <person name="Haridas S."/>
            <person name="Chen C."/>
            <person name="Bauer D."/>
            <person name="Andreopoulos W."/>
            <person name="Pangilinan J."/>
            <person name="LaButti K."/>
            <person name="Riley R."/>
            <person name="Lipzen A."/>
            <person name="Clum A."/>
            <person name="Drula E."/>
            <person name="Henrissat B."/>
            <person name="Kohler A."/>
            <person name="Grigoriev I.V."/>
            <person name="Martin F.M."/>
            <person name="Hacquard S."/>
        </authorList>
    </citation>
    <scope>NUCLEOTIDE SEQUENCE</scope>
    <source>
        <strain evidence="2">MPI-CAGE-AT-0021</strain>
    </source>
</reference>
<dbReference type="PANTHER" id="PTHR47978">
    <property type="match status" value="1"/>
</dbReference>
<dbReference type="EMBL" id="JAGMUU010000038">
    <property type="protein sequence ID" value="KAH7115485.1"/>
    <property type="molecule type" value="Genomic_DNA"/>
</dbReference>
<dbReference type="Proteomes" id="UP000717696">
    <property type="component" value="Unassembled WGS sequence"/>
</dbReference>
<dbReference type="GO" id="GO:0005525">
    <property type="term" value="F:GTP binding"/>
    <property type="evidence" value="ECO:0007669"/>
    <property type="project" value="InterPro"/>
</dbReference>
<protein>
    <submittedName>
        <fullName evidence="2">Uncharacterized protein</fullName>
    </submittedName>
</protein>
<dbReference type="AlphaFoldDB" id="A0A9P9D867"/>
<dbReference type="InterPro" id="IPR027417">
    <property type="entry name" value="P-loop_NTPase"/>
</dbReference>
<dbReference type="InterPro" id="IPR001806">
    <property type="entry name" value="Small_GTPase"/>
</dbReference>
<name>A0A9P9D867_9HYPO</name>
<keyword evidence="3" id="KW-1185">Reference proteome</keyword>
<dbReference type="GO" id="GO:0003924">
    <property type="term" value="F:GTPase activity"/>
    <property type="evidence" value="ECO:0007669"/>
    <property type="project" value="InterPro"/>
</dbReference>
<keyword evidence="1" id="KW-0547">Nucleotide-binding</keyword>
<dbReference type="SUPFAM" id="SSF52540">
    <property type="entry name" value="P-loop containing nucleoside triphosphate hydrolases"/>
    <property type="match status" value="1"/>
</dbReference>
<evidence type="ECO:0000313" key="3">
    <source>
        <dbReference type="Proteomes" id="UP000717696"/>
    </source>
</evidence>